<name>A0A9P1DES8_9DINO</name>
<protein>
    <submittedName>
        <fullName evidence="2">Nipped-B-like protein B</fullName>
    </submittedName>
</protein>
<dbReference type="EMBL" id="CAMXCT010004245">
    <property type="protein sequence ID" value="CAI4008311.1"/>
    <property type="molecule type" value="Genomic_DNA"/>
</dbReference>
<comment type="caution">
    <text evidence="1">The sequence shown here is derived from an EMBL/GenBank/DDBJ whole genome shotgun (WGS) entry which is preliminary data.</text>
</comment>
<dbReference type="Gene3D" id="2.130.10.30">
    <property type="entry name" value="Regulator of chromosome condensation 1/beta-lactamase-inhibitor protein II"/>
    <property type="match status" value="1"/>
</dbReference>
<dbReference type="Proteomes" id="UP001152797">
    <property type="component" value="Unassembled WGS sequence"/>
</dbReference>
<reference evidence="2 3" key="2">
    <citation type="submission" date="2024-05" db="EMBL/GenBank/DDBJ databases">
        <authorList>
            <person name="Chen Y."/>
            <person name="Shah S."/>
            <person name="Dougan E. K."/>
            <person name="Thang M."/>
            <person name="Chan C."/>
        </authorList>
    </citation>
    <scope>NUCLEOTIDE SEQUENCE [LARGE SCALE GENOMIC DNA]</scope>
</reference>
<dbReference type="OrthoDB" id="406271at2759"/>
<dbReference type="InterPro" id="IPR000408">
    <property type="entry name" value="Reg_chr_condens"/>
</dbReference>
<dbReference type="EMBL" id="CAMXCT030004245">
    <property type="protein sequence ID" value="CAL4795623.1"/>
    <property type="molecule type" value="Genomic_DNA"/>
</dbReference>
<gene>
    <name evidence="1" type="ORF">C1SCF055_LOCUS33764</name>
</gene>
<dbReference type="SUPFAM" id="SSF50985">
    <property type="entry name" value="RCC1/BLIP-II"/>
    <property type="match status" value="1"/>
</dbReference>
<evidence type="ECO:0000313" key="3">
    <source>
        <dbReference type="Proteomes" id="UP001152797"/>
    </source>
</evidence>
<evidence type="ECO:0000313" key="1">
    <source>
        <dbReference type="EMBL" id="CAI4008311.1"/>
    </source>
</evidence>
<sequence>MQNEPGGQCKGTDLTRHRPGTYTIQEAGEIPLDDLSGIKNYNDVCESTGVREYDELTDKGTGTSFWNGKADPKKGKERVKFITDLFAKRFPQFPALLEDPVCELMCGAAEELWSETWVNPWPVALEMPGSVRLARLACGLKHTLFLSAAGELLGCGQNAQRQLSNAVSGCVSTTQLPFSEDNGQPVEIFCHSSLNVSVVLTKENRFFICGEAGSLFNSTGLIEQFLAYDRRGHHGISWL</sequence>
<dbReference type="InterPro" id="IPR009091">
    <property type="entry name" value="RCC1/BLIP-II"/>
</dbReference>
<evidence type="ECO:0000313" key="2">
    <source>
        <dbReference type="EMBL" id="CAL4795623.1"/>
    </source>
</evidence>
<keyword evidence="3" id="KW-1185">Reference proteome</keyword>
<reference evidence="1" key="1">
    <citation type="submission" date="2022-10" db="EMBL/GenBank/DDBJ databases">
        <authorList>
            <person name="Chen Y."/>
            <person name="Dougan E. K."/>
            <person name="Chan C."/>
            <person name="Rhodes N."/>
            <person name="Thang M."/>
        </authorList>
    </citation>
    <scope>NUCLEOTIDE SEQUENCE</scope>
</reference>
<accession>A0A9P1DES8</accession>
<dbReference type="EMBL" id="CAMXCT020004245">
    <property type="protein sequence ID" value="CAL1161686.1"/>
    <property type="molecule type" value="Genomic_DNA"/>
</dbReference>
<organism evidence="1">
    <name type="scientific">Cladocopium goreaui</name>
    <dbReference type="NCBI Taxonomy" id="2562237"/>
    <lineage>
        <taxon>Eukaryota</taxon>
        <taxon>Sar</taxon>
        <taxon>Alveolata</taxon>
        <taxon>Dinophyceae</taxon>
        <taxon>Suessiales</taxon>
        <taxon>Symbiodiniaceae</taxon>
        <taxon>Cladocopium</taxon>
    </lineage>
</organism>
<dbReference type="PROSITE" id="PS00626">
    <property type="entry name" value="RCC1_2"/>
    <property type="match status" value="1"/>
</dbReference>
<dbReference type="AlphaFoldDB" id="A0A9P1DES8"/>
<proteinExistence type="predicted"/>